<dbReference type="RefSeq" id="WP_150942197.1">
    <property type="nucleotide sequence ID" value="NZ_VCMV01000003.1"/>
</dbReference>
<name>A0A5N3PHE5_9HYPH</name>
<dbReference type="Pfam" id="PF00583">
    <property type="entry name" value="Acetyltransf_1"/>
    <property type="match status" value="1"/>
</dbReference>
<keyword evidence="3" id="KW-1185">Reference proteome</keyword>
<evidence type="ECO:0000259" key="1">
    <source>
        <dbReference type="PROSITE" id="PS51186"/>
    </source>
</evidence>
<accession>A0A5N3PHE5</accession>
<dbReference type="CDD" id="cd04301">
    <property type="entry name" value="NAT_SF"/>
    <property type="match status" value="1"/>
</dbReference>
<evidence type="ECO:0000313" key="2">
    <source>
        <dbReference type="EMBL" id="KAB0269140.1"/>
    </source>
</evidence>
<evidence type="ECO:0000313" key="3">
    <source>
        <dbReference type="Proteomes" id="UP000325684"/>
    </source>
</evidence>
<protein>
    <submittedName>
        <fullName evidence="2">GNAT family N-acetyltransferase</fullName>
    </submittedName>
</protein>
<dbReference type="Proteomes" id="UP000325684">
    <property type="component" value="Unassembled WGS sequence"/>
</dbReference>
<dbReference type="Gene3D" id="3.40.630.30">
    <property type="match status" value="1"/>
</dbReference>
<keyword evidence="2" id="KW-0808">Transferase</keyword>
<gene>
    <name evidence="2" type="ORF">FEZ63_03255</name>
</gene>
<dbReference type="AlphaFoldDB" id="A0A5N3PHE5"/>
<feature type="domain" description="N-acetyltransferase" evidence="1">
    <location>
        <begin position="19"/>
        <end position="173"/>
    </location>
</feature>
<dbReference type="InterPro" id="IPR016181">
    <property type="entry name" value="Acyl_CoA_acyltransferase"/>
</dbReference>
<organism evidence="2 3">
    <name type="scientific">Microvirga brassicacearum</name>
    <dbReference type="NCBI Taxonomy" id="2580413"/>
    <lineage>
        <taxon>Bacteria</taxon>
        <taxon>Pseudomonadati</taxon>
        <taxon>Pseudomonadota</taxon>
        <taxon>Alphaproteobacteria</taxon>
        <taxon>Hyphomicrobiales</taxon>
        <taxon>Methylobacteriaceae</taxon>
        <taxon>Microvirga</taxon>
    </lineage>
</organism>
<dbReference type="InterPro" id="IPR000182">
    <property type="entry name" value="GNAT_dom"/>
</dbReference>
<proteinExistence type="predicted"/>
<reference evidence="2 3" key="1">
    <citation type="journal article" date="2019" name="Microorganisms">
        <title>Genome Insights into the Novel Species Microvirga brassicacearum, a Rapeseed Endophyte with Biotechnological Potential.</title>
        <authorList>
            <person name="Jimenez-Gomez A."/>
            <person name="Saati-Santamaria Z."/>
            <person name="Igual J.M."/>
            <person name="Rivas R."/>
            <person name="Mateos P.F."/>
            <person name="Garcia-Fraile P."/>
        </authorList>
    </citation>
    <scope>NUCLEOTIDE SEQUENCE [LARGE SCALE GENOMIC DNA]</scope>
    <source>
        <strain evidence="2 3">CDVBN77</strain>
    </source>
</reference>
<dbReference type="PROSITE" id="PS51186">
    <property type="entry name" value="GNAT"/>
    <property type="match status" value="1"/>
</dbReference>
<comment type="caution">
    <text evidence="2">The sequence shown here is derived from an EMBL/GenBank/DDBJ whole genome shotgun (WGS) entry which is preliminary data.</text>
</comment>
<dbReference type="EMBL" id="VCMV01000003">
    <property type="protein sequence ID" value="KAB0269140.1"/>
    <property type="molecule type" value="Genomic_DNA"/>
</dbReference>
<sequence>MLHAKDYSATEALRDGGVVEIRALKPEDRADLLAAIGRASQQSLYRRFFAFKRGFTEQEVDFYVNVDFISHVALVALLEESGHPVIVGGARYIVMQLGKAEIAFAVDDEHQGKGIGAGLMRHLAAIARESGLTELIADVLPENAAMLKVFETSKLGVKITREPGVIHIVLQIT</sequence>
<dbReference type="OrthoDB" id="9807426at2"/>
<dbReference type="SUPFAM" id="SSF55729">
    <property type="entry name" value="Acyl-CoA N-acyltransferases (Nat)"/>
    <property type="match status" value="1"/>
</dbReference>
<dbReference type="GO" id="GO:0016747">
    <property type="term" value="F:acyltransferase activity, transferring groups other than amino-acyl groups"/>
    <property type="evidence" value="ECO:0007669"/>
    <property type="project" value="InterPro"/>
</dbReference>